<accession>A0A1W1ULZ3</accession>
<dbReference type="EMBL" id="FWWV01000007">
    <property type="protein sequence ID" value="SMB81821.1"/>
    <property type="molecule type" value="Genomic_DNA"/>
</dbReference>
<dbReference type="AlphaFoldDB" id="A0A1W1ULZ3"/>
<dbReference type="Proteomes" id="UP000192408">
    <property type="component" value="Unassembled WGS sequence"/>
</dbReference>
<protein>
    <submittedName>
        <fullName evidence="1">Uncharacterized protein</fullName>
    </submittedName>
</protein>
<proteinExistence type="predicted"/>
<keyword evidence="2" id="KW-1185">Reference proteome</keyword>
<evidence type="ECO:0000313" key="1">
    <source>
        <dbReference type="EMBL" id="SMB81821.1"/>
    </source>
</evidence>
<gene>
    <name evidence="1" type="ORF">SAMN05660772_01947</name>
</gene>
<organism evidence="1 2">
    <name type="scientific">Pasteurella testudinis DSM 23072</name>
    <dbReference type="NCBI Taxonomy" id="1122938"/>
    <lineage>
        <taxon>Bacteria</taxon>
        <taxon>Pseudomonadati</taxon>
        <taxon>Pseudomonadota</taxon>
        <taxon>Gammaproteobacteria</taxon>
        <taxon>Pasteurellales</taxon>
        <taxon>Pasteurellaceae</taxon>
        <taxon>Pasteurella</taxon>
    </lineage>
</organism>
<sequence length="45" mass="4742">MTDADFDNALDNLDELLDTFDGVGVEGGFDAEQEDDACEGGACKI</sequence>
<evidence type="ECO:0000313" key="2">
    <source>
        <dbReference type="Proteomes" id="UP000192408"/>
    </source>
</evidence>
<dbReference type="RefSeq" id="WP_167370573.1">
    <property type="nucleotide sequence ID" value="NZ_FWWV01000007.1"/>
</dbReference>
<dbReference type="STRING" id="1122938.SAMN05660772_01947"/>
<reference evidence="2" key="1">
    <citation type="submission" date="2017-04" db="EMBL/GenBank/DDBJ databases">
        <authorList>
            <person name="Varghese N."/>
            <person name="Submissions S."/>
        </authorList>
    </citation>
    <scope>NUCLEOTIDE SEQUENCE [LARGE SCALE GENOMIC DNA]</scope>
    <source>
        <strain evidence="2">DSM 23072</strain>
    </source>
</reference>
<name>A0A1W1ULZ3_9PAST</name>